<comment type="cofactor">
    <cofactor evidence="8">
        <name>Zn(2+)</name>
        <dbReference type="ChEBI" id="CHEBI:29105"/>
    </cofactor>
</comment>
<protein>
    <recommendedName>
        <fullName evidence="8">Neutral metalloproteinase</fullName>
        <ecNumber evidence="8">3.4.24.-</ecNumber>
    </recommendedName>
</protein>
<keyword evidence="4 8" id="KW-0378">Hydrolase</keyword>
<evidence type="ECO:0000256" key="3">
    <source>
        <dbReference type="ARBA" id="ARBA00022723"/>
    </source>
</evidence>
<dbReference type="Gene3D" id="1.10.390.10">
    <property type="entry name" value="Neutral Protease Domain 2"/>
    <property type="match status" value="1"/>
</dbReference>
<gene>
    <name evidence="12" type="ORF">NIES37_31170</name>
</gene>
<evidence type="ECO:0000256" key="7">
    <source>
        <dbReference type="PIRSR" id="PIRSR623612-1"/>
    </source>
</evidence>
<evidence type="ECO:0000256" key="6">
    <source>
        <dbReference type="ARBA" id="ARBA00023049"/>
    </source>
</evidence>
<accession>A0A1Z4N076</accession>
<dbReference type="Pfam" id="PF01447">
    <property type="entry name" value="Peptidase_M4"/>
    <property type="match status" value="1"/>
</dbReference>
<evidence type="ECO:0000256" key="5">
    <source>
        <dbReference type="ARBA" id="ARBA00022833"/>
    </source>
</evidence>
<dbReference type="InterPro" id="IPR001570">
    <property type="entry name" value="Peptidase_M4_C_domain"/>
</dbReference>
<dbReference type="PRINTS" id="PR00730">
    <property type="entry name" value="THERMOLYSIN"/>
</dbReference>
<dbReference type="SUPFAM" id="SSF55486">
    <property type="entry name" value="Metalloproteases ('zincins'), catalytic domain"/>
    <property type="match status" value="1"/>
</dbReference>
<dbReference type="KEGG" id="ttq:NIES37_31170"/>
<keyword evidence="2 8" id="KW-0645">Protease</keyword>
<evidence type="ECO:0000259" key="11">
    <source>
        <dbReference type="Pfam" id="PF02868"/>
    </source>
</evidence>
<dbReference type="PANTHER" id="PTHR43579">
    <property type="match status" value="1"/>
</dbReference>
<dbReference type="InterPro" id="IPR027268">
    <property type="entry name" value="Peptidase_M4/M1_CTD_sf"/>
</dbReference>
<dbReference type="RefSeq" id="WP_096577062.1">
    <property type="nucleotide sequence ID" value="NZ_CAWNJS010000001.1"/>
</dbReference>
<evidence type="ECO:0000256" key="2">
    <source>
        <dbReference type="ARBA" id="ARBA00022670"/>
    </source>
</evidence>
<evidence type="ECO:0000256" key="8">
    <source>
        <dbReference type="RuleBase" id="RU366073"/>
    </source>
</evidence>
<feature type="region of interest" description="Disordered" evidence="9">
    <location>
        <begin position="87"/>
        <end position="106"/>
    </location>
</feature>
<feature type="domain" description="Peptidase M4 C-terminal" evidence="11">
    <location>
        <begin position="190"/>
        <end position="358"/>
    </location>
</feature>
<comment type="function">
    <text evidence="8">Extracellular zinc metalloprotease.</text>
</comment>
<dbReference type="PANTHER" id="PTHR43579:SF1">
    <property type="entry name" value="NEUTRAL METALLOPROTEINASE"/>
    <property type="match status" value="1"/>
</dbReference>
<evidence type="ECO:0000256" key="1">
    <source>
        <dbReference type="ARBA" id="ARBA00009388"/>
    </source>
</evidence>
<evidence type="ECO:0000256" key="9">
    <source>
        <dbReference type="SAM" id="MobiDB-lite"/>
    </source>
</evidence>
<dbReference type="InterPro" id="IPR013856">
    <property type="entry name" value="Peptidase_M4_domain"/>
</dbReference>
<dbReference type="InterPro" id="IPR052759">
    <property type="entry name" value="Metalloprotease_M4"/>
</dbReference>
<proteinExistence type="inferred from homology"/>
<comment type="similarity">
    <text evidence="1 8">Belongs to the peptidase M4 family.</text>
</comment>
<keyword evidence="13" id="KW-1185">Reference proteome</keyword>
<organism evidence="12 13">
    <name type="scientific">Tolypothrix tenuis PCC 7101</name>
    <dbReference type="NCBI Taxonomy" id="231146"/>
    <lineage>
        <taxon>Bacteria</taxon>
        <taxon>Bacillati</taxon>
        <taxon>Cyanobacteriota</taxon>
        <taxon>Cyanophyceae</taxon>
        <taxon>Nostocales</taxon>
        <taxon>Tolypothrichaceae</taxon>
        <taxon>Tolypothrix</taxon>
    </lineage>
</organism>
<feature type="domain" description="Peptidase M4" evidence="10">
    <location>
        <begin position="79"/>
        <end position="187"/>
    </location>
</feature>
<dbReference type="GO" id="GO:0046872">
    <property type="term" value="F:metal ion binding"/>
    <property type="evidence" value="ECO:0007669"/>
    <property type="project" value="UniProtKB-UniRule"/>
</dbReference>
<keyword evidence="5 8" id="KW-0862">Zinc</keyword>
<sequence>MARNKKKSTGFNCEHPGYSRCPICCIIPPHILENVAVNGNPEQRNWAFQTLNVSAQLRGRRNVIGSVSFAPSPGVKRRTIYDAKNSENLPGTLVRGEGDPPSSDPAVNEAYDSAGATYDLFHEIFDRNSIDDKGLRLDSTVHYGVKYDNAFWNGDQMVYGDGDGELFQRFTKSIDVIAHELTHGVTQYEAGLQYYGEPGALNESFSDVFGALVKQKSKNQTVDQADWIIGEGLLAPTVKGIGIRSLKAPGTAYDDPVMGKDPQPALMKDKYTGTEDNAGVHINSGIANYAFYLAAMEIGGYAWEKSGKIWYITLRDRLRANANFKAAATATIKVASELYGNDSKEQKAVQNAWQKVGVIK</sequence>
<feature type="active site" evidence="7">
    <location>
        <position position="180"/>
    </location>
</feature>
<evidence type="ECO:0000256" key="4">
    <source>
        <dbReference type="ARBA" id="ARBA00022801"/>
    </source>
</evidence>
<dbReference type="GO" id="GO:0006508">
    <property type="term" value="P:proteolysis"/>
    <property type="evidence" value="ECO:0007669"/>
    <property type="project" value="UniProtKB-KW"/>
</dbReference>
<dbReference type="GO" id="GO:0004222">
    <property type="term" value="F:metalloendopeptidase activity"/>
    <property type="evidence" value="ECO:0007669"/>
    <property type="project" value="UniProtKB-UniRule"/>
</dbReference>
<dbReference type="Proteomes" id="UP000218785">
    <property type="component" value="Chromosome"/>
</dbReference>
<feature type="active site" description="Proton donor" evidence="7">
    <location>
        <position position="281"/>
    </location>
</feature>
<keyword evidence="3" id="KW-0479">Metal-binding</keyword>
<evidence type="ECO:0000313" key="12">
    <source>
        <dbReference type="EMBL" id="BAY99138.1"/>
    </source>
</evidence>
<reference evidence="12 13" key="1">
    <citation type="submission" date="2017-06" db="EMBL/GenBank/DDBJ databases">
        <title>Genome sequencing of cyanobaciteial culture collection at National Institute for Environmental Studies (NIES).</title>
        <authorList>
            <person name="Hirose Y."/>
            <person name="Shimura Y."/>
            <person name="Fujisawa T."/>
            <person name="Nakamura Y."/>
            <person name="Kawachi M."/>
        </authorList>
    </citation>
    <scope>NUCLEOTIDE SEQUENCE [LARGE SCALE GENOMIC DNA]</scope>
    <source>
        <strain evidence="12 13">NIES-37</strain>
    </source>
</reference>
<dbReference type="CDD" id="cd09597">
    <property type="entry name" value="M4_TLP"/>
    <property type="match status" value="1"/>
</dbReference>
<keyword evidence="8" id="KW-0964">Secreted</keyword>
<dbReference type="EC" id="3.4.24.-" evidence="8"/>
<dbReference type="AlphaFoldDB" id="A0A1Z4N076"/>
<dbReference type="InterPro" id="IPR023612">
    <property type="entry name" value="Peptidase_M4"/>
</dbReference>
<dbReference type="Pfam" id="PF02868">
    <property type="entry name" value="Peptidase_M4_C"/>
    <property type="match status" value="1"/>
</dbReference>
<dbReference type="GO" id="GO:0005576">
    <property type="term" value="C:extracellular region"/>
    <property type="evidence" value="ECO:0007669"/>
    <property type="project" value="UniProtKB-SubCell"/>
</dbReference>
<keyword evidence="6 8" id="KW-0482">Metalloprotease</keyword>
<dbReference type="Gene3D" id="3.10.170.10">
    <property type="match status" value="1"/>
</dbReference>
<name>A0A1Z4N076_9CYAN</name>
<evidence type="ECO:0000313" key="13">
    <source>
        <dbReference type="Proteomes" id="UP000218785"/>
    </source>
</evidence>
<comment type="subcellular location">
    <subcellularLocation>
        <location evidence="8">Secreted</location>
    </subcellularLocation>
</comment>
<dbReference type="EMBL" id="AP018248">
    <property type="protein sequence ID" value="BAY99138.1"/>
    <property type="molecule type" value="Genomic_DNA"/>
</dbReference>
<evidence type="ECO:0000259" key="10">
    <source>
        <dbReference type="Pfam" id="PF01447"/>
    </source>
</evidence>